<name>A0A371FGT6_MUCPR</name>
<feature type="region of interest" description="Disordered" evidence="1">
    <location>
        <begin position="15"/>
        <end position="43"/>
    </location>
</feature>
<feature type="non-terminal residue" evidence="2">
    <location>
        <position position="1"/>
    </location>
</feature>
<protein>
    <submittedName>
        <fullName evidence="2">Uncharacterized protein</fullName>
    </submittedName>
</protein>
<feature type="compositionally biased region" description="Basic and acidic residues" evidence="1">
    <location>
        <begin position="21"/>
        <end position="43"/>
    </location>
</feature>
<dbReference type="Proteomes" id="UP000257109">
    <property type="component" value="Unassembled WGS sequence"/>
</dbReference>
<organism evidence="2 3">
    <name type="scientific">Mucuna pruriens</name>
    <name type="common">Velvet bean</name>
    <name type="synonym">Dolichos pruriens</name>
    <dbReference type="NCBI Taxonomy" id="157652"/>
    <lineage>
        <taxon>Eukaryota</taxon>
        <taxon>Viridiplantae</taxon>
        <taxon>Streptophyta</taxon>
        <taxon>Embryophyta</taxon>
        <taxon>Tracheophyta</taxon>
        <taxon>Spermatophyta</taxon>
        <taxon>Magnoliopsida</taxon>
        <taxon>eudicotyledons</taxon>
        <taxon>Gunneridae</taxon>
        <taxon>Pentapetalae</taxon>
        <taxon>rosids</taxon>
        <taxon>fabids</taxon>
        <taxon>Fabales</taxon>
        <taxon>Fabaceae</taxon>
        <taxon>Papilionoideae</taxon>
        <taxon>50 kb inversion clade</taxon>
        <taxon>NPAAA clade</taxon>
        <taxon>indigoferoid/millettioid clade</taxon>
        <taxon>Phaseoleae</taxon>
        <taxon>Mucuna</taxon>
    </lineage>
</organism>
<proteinExistence type="predicted"/>
<sequence>MEEMVKYHNNVCVEQSSSPCNHKDHGHPGRANEKRGRNERLAQEPKCQVFSPLNISLAPLFEEAYNINMITLPPQC</sequence>
<evidence type="ECO:0000256" key="1">
    <source>
        <dbReference type="SAM" id="MobiDB-lite"/>
    </source>
</evidence>
<gene>
    <name evidence="2" type="ORF">CR513_42340</name>
</gene>
<evidence type="ECO:0000313" key="3">
    <source>
        <dbReference type="Proteomes" id="UP000257109"/>
    </source>
</evidence>
<keyword evidence="3" id="KW-1185">Reference proteome</keyword>
<comment type="caution">
    <text evidence="2">The sequence shown here is derived from an EMBL/GenBank/DDBJ whole genome shotgun (WGS) entry which is preliminary data.</text>
</comment>
<dbReference type="EMBL" id="QJKJ01009148">
    <property type="protein sequence ID" value="RDX77525.1"/>
    <property type="molecule type" value="Genomic_DNA"/>
</dbReference>
<evidence type="ECO:0000313" key="2">
    <source>
        <dbReference type="EMBL" id="RDX77525.1"/>
    </source>
</evidence>
<dbReference type="AlphaFoldDB" id="A0A371FGT6"/>
<accession>A0A371FGT6</accession>
<reference evidence="2" key="1">
    <citation type="submission" date="2018-05" db="EMBL/GenBank/DDBJ databases">
        <title>Draft genome of Mucuna pruriens seed.</title>
        <authorList>
            <person name="Nnadi N.E."/>
            <person name="Vos R."/>
            <person name="Hasami M.H."/>
            <person name="Devisetty U.K."/>
            <person name="Aguiy J.C."/>
        </authorList>
    </citation>
    <scope>NUCLEOTIDE SEQUENCE [LARGE SCALE GENOMIC DNA]</scope>
    <source>
        <strain evidence="2">JCA_2017</strain>
    </source>
</reference>